<accession>A0A2P2MWS7</accession>
<dbReference type="EMBL" id="GGEC01054178">
    <property type="protein sequence ID" value="MBX34662.1"/>
    <property type="molecule type" value="Transcribed_RNA"/>
</dbReference>
<reference evidence="1" key="1">
    <citation type="submission" date="2018-02" db="EMBL/GenBank/DDBJ databases">
        <title>Rhizophora mucronata_Transcriptome.</title>
        <authorList>
            <person name="Meera S.P."/>
            <person name="Sreeshan A."/>
            <person name="Augustine A."/>
        </authorList>
    </citation>
    <scope>NUCLEOTIDE SEQUENCE</scope>
    <source>
        <tissue evidence="1">Leaf</tissue>
    </source>
</reference>
<dbReference type="AlphaFoldDB" id="A0A2P2MWS7"/>
<evidence type="ECO:0000313" key="1">
    <source>
        <dbReference type="EMBL" id="MBX34662.1"/>
    </source>
</evidence>
<organism evidence="1">
    <name type="scientific">Rhizophora mucronata</name>
    <name type="common">Asiatic mangrove</name>
    <dbReference type="NCBI Taxonomy" id="61149"/>
    <lineage>
        <taxon>Eukaryota</taxon>
        <taxon>Viridiplantae</taxon>
        <taxon>Streptophyta</taxon>
        <taxon>Embryophyta</taxon>
        <taxon>Tracheophyta</taxon>
        <taxon>Spermatophyta</taxon>
        <taxon>Magnoliopsida</taxon>
        <taxon>eudicotyledons</taxon>
        <taxon>Gunneridae</taxon>
        <taxon>Pentapetalae</taxon>
        <taxon>rosids</taxon>
        <taxon>fabids</taxon>
        <taxon>Malpighiales</taxon>
        <taxon>Rhizophoraceae</taxon>
        <taxon>Rhizophora</taxon>
    </lineage>
</organism>
<proteinExistence type="predicted"/>
<sequence>MLKRRNPKLEINLKRYF</sequence>
<protein>
    <submittedName>
        <fullName evidence="1">Uncharacterized protein</fullName>
    </submittedName>
</protein>
<name>A0A2P2MWS7_RHIMU</name>